<dbReference type="Pfam" id="PF01108">
    <property type="entry name" value="Tissue_fac"/>
    <property type="match status" value="1"/>
</dbReference>
<dbReference type="GO" id="GO:0004896">
    <property type="term" value="F:cytokine receptor activity"/>
    <property type="evidence" value="ECO:0007669"/>
    <property type="project" value="TreeGrafter"/>
</dbReference>
<dbReference type="PANTHER" id="PTHR20859:SF94">
    <property type="entry name" value="CYTOKINE RECEPTOR FAMILY MEMBER B7"/>
    <property type="match status" value="1"/>
</dbReference>
<dbReference type="GO" id="GO:0005886">
    <property type="term" value="C:plasma membrane"/>
    <property type="evidence" value="ECO:0007669"/>
    <property type="project" value="TreeGrafter"/>
</dbReference>
<evidence type="ECO:0000256" key="2">
    <source>
        <dbReference type="SAM" id="Phobius"/>
    </source>
</evidence>
<proteinExistence type="predicted"/>
<feature type="domain" description="Interferon/interleukin receptor" evidence="4">
    <location>
        <begin position="189"/>
        <end position="284"/>
    </location>
</feature>
<feature type="compositionally biased region" description="Basic and acidic residues" evidence="1">
    <location>
        <begin position="401"/>
        <end position="415"/>
    </location>
</feature>
<dbReference type="InterPro" id="IPR050650">
    <property type="entry name" value="Type-II_Cytokine-TF_Rcpt"/>
</dbReference>
<dbReference type="Proteomes" id="UP000694548">
    <property type="component" value="Chromosome sgr06"/>
</dbReference>
<dbReference type="InterPro" id="IPR036116">
    <property type="entry name" value="FN3_sf"/>
</dbReference>
<dbReference type="OrthoDB" id="8805892at2759"/>
<keyword evidence="2" id="KW-0812">Transmembrane</keyword>
<evidence type="ECO:0000259" key="4">
    <source>
        <dbReference type="Pfam" id="PF09294"/>
    </source>
</evidence>
<reference evidence="5" key="1">
    <citation type="submission" date="2014-08" db="EMBL/GenBank/DDBJ databases">
        <authorList>
            <person name="Senf B."/>
            <person name="Petzold A."/>
            <person name="Downie B.R."/>
            <person name="Koch P."/>
            <person name="Platzer M."/>
        </authorList>
    </citation>
    <scope>NUCLEOTIDE SEQUENCE [LARGE SCALE GENOMIC DNA]</scope>
    <source>
        <strain evidence="5">GRZ</strain>
    </source>
</reference>
<reference evidence="5" key="2">
    <citation type="submission" date="2025-08" db="UniProtKB">
        <authorList>
            <consortium name="Ensembl"/>
        </authorList>
    </citation>
    <scope>IDENTIFICATION</scope>
</reference>
<dbReference type="GeneID" id="107380316"/>
<dbReference type="SUPFAM" id="SSF49265">
    <property type="entry name" value="Fibronectin type III"/>
    <property type="match status" value="2"/>
</dbReference>
<evidence type="ECO:0000259" key="3">
    <source>
        <dbReference type="Pfam" id="PF01108"/>
    </source>
</evidence>
<dbReference type="InterPro" id="IPR013783">
    <property type="entry name" value="Ig-like_fold"/>
</dbReference>
<dbReference type="RefSeq" id="XP_015806978.2">
    <property type="nucleotide sequence ID" value="XM_015951492.3"/>
</dbReference>
<dbReference type="Ensembl" id="ENSNFUT00015030754.1">
    <property type="protein sequence ID" value="ENSNFUP00015029436.1"/>
    <property type="gene ID" value="ENSNFUG00015014315.1"/>
</dbReference>
<evidence type="ECO:0000313" key="5">
    <source>
        <dbReference type="Ensembl" id="ENSNFUP00015029436.1"/>
    </source>
</evidence>
<evidence type="ECO:0008006" key="7">
    <source>
        <dbReference type="Google" id="ProtNLM"/>
    </source>
</evidence>
<keyword evidence="2" id="KW-1133">Transmembrane helix</keyword>
<dbReference type="KEGG" id="nfu:107380316"/>
<dbReference type="InterPro" id="IPR003961">
    <property type="entry name" value="FN3_dom"/>
</dbReference>
<dbReference type="InterPro" id="IPR015373">
    <property type="entry name" value="Interferon/interleukin_rcp_dom"/>
</dbReference>
<dbReference type="GeneTree" id="ENSGT00510000054245"/>
<dbReference type="CTD" id="3587"/>
<dbReference type="Pfam" id="PF09294">
    <property type="entry name" value="Interfer-bind"/>
    <property type="match status" value="1"/>
</dbReference>
<keyword evidence="6" id="KW-1185">Reference proteome</keyword>
<reference evidence="5" key="3">
    <citation type="submission" date="2025-09" db="UniProtKB">
        <authorList>
            <consortium name="Ensembl"/>
        </authorList>
    </citation>
    <scope>IDENTIFICATION</scope>
</reference>
<keyword evidence="2" id="KW-0472">Membrane</keyword>
<accession>A0A8C6M3L2</accession>
<dbReference type="AlphaFoldDB" id="A0A8C6M3L2"/>
<feature type="region of interest" description="Disordered" evidence="1">
    <location>
        <begin position="380"/>
        <end position="470"/>
    </location>
</feature>
<feature type="transmembrane region" description="Helical" evidence="2">
    <location>
        <begin position="291"/>
        <end position="319"/>
    </location>
</feature>
<name>A0A8C6M3L2_NOTFU</name>
<evidence type="ECO:0000313" key="6">
    <source>
        <dbReference type="Proteomes" id="UP000694548"/>
    </source>
</evidence>
<evidence type="ECO:0000256" key="1">
    <source>
        <dbReference type="SAM" id="MobiDB-lite"/>
    </source>
</evidence>
<dbReference type="PANTHER" id="PTHR20859">
    <property type="entry name" value="INTERFERON/INTERLEUKIN RECEPTOR"/>
    <property type="match status" value="1"/>
</dbReference>
<sequence>MSGRADIVNTFIYSSDEETAHGERRVPSSCPTLKRHSVRIHRSWRKGQLLAAAEWSQTDGKRLQADKMDVNMMQVMVFLILYVNQVSGIKIPSPDNVEVNISDGEVTLFWEQPGDASSDFVYNVQMAKYNNEWAEVPSCTKTRKTYCILNNSIHDYRVIYKVRVQMAKGFEKSDWISKKIRLNEGGLLPPSFNLWATSSTLTIYVHEKPMLKKIFPSGVTYTITLEEVGDENKITTAYMTDYSEEDQRSKTFTGLQWGRKYCVRVKVEATAALSSSRLSDQQCLVLPEQEFYIIAATSLSLLGVLAVVTIMSSILLCYLRRPAKTPTSLKSPISGWHPLSVSEGSMEVVTDKGWFLSSYNTGAKNSAKLPVSHTTIVEDVEEEEDIRRSRMDSSLSMESDSDTKSVEKPPVRQEDSGCGSMGDPEGSPDSQGDYPLQNDVDTGDAGKREDSGTGMSCQLDSSSVNLDGQDGEPLMETVIVDNYCRQNPSVMQIQISDDVDTLQNIPAHSMLAKVVTGYRAGPQSCICSGSGQCSWCHKNELLSTRSELYQKKHTFSAYSKETHIDTVMIEDLETTFLQISDTCPLLIPLHSIKCEQDFNMNSLSLCDVQLASE</sequence>
<gene>
    <name evidence="5" type="primary">il10ra</name>
</gene>
<dbReference type="Gene3D" id="2.60.40.10">
    <property type="entry name" value="Immunoglobulins"/>
    <property type="match status" value="1"/>
</dbReference>
<feature type="compositionally biased region" description="Polar residues" evidence="1">
    <location>
        <begin position="453"/>
        <end position="466"/>
    </location>
</feature>
<feature type="domain" description="Fibronectin type-III" evidence="3">
    <location>
        <begin position="76"/>
        <end position="175"/>
    </location>
</feature>
<protein>
    <recommendedName>
        <fullName evidence="7">Interleukin 10 receptor, alpha</fullName>
    </recommendedName>
</protein>
<dbReference type="CDD" id="cd00063">
    <property type="entry name" value="FN3"/>
    <property type="match status" value="1"/>
</dbReference>
<organism evidence="5 6">
    <name type="scientific">Nothobranchius furzeri</name>
    <name type="common">Turquoise killifish</name>
    <dbReference type="NCBI Taxonomy" id="105023"/>
    <lineage>
        <taxon>Eukaryota</taxon>
        <taxon>Metazoa</taxon>
        <taxon>Chordata</taxon>
        <taxon>Craniata</taxon>
        <taxon>Vertebrata</taxon>
        <taxon>Euteleostomi</taxon>
        <taxon>Actinopterygii</taxon>
        <taxon>Neopterygii</taxon>
        <taxon>Teleostei</taxon>
        <taxon>Neoteleostei</taxon>
        <taxon>Acanthomorphata</taxon>
        <taxon>Ovalentaria</taxon>
        <taxon>Atherinomorphae</taxon>
        <taxon>Cyprinodontiformes</taxon>
        <taxon>Nothobranchiidae</taxon>
        <taxon>Nothobranchius</taxon>
    </lineage>
</organism>